<dbReference type="Proteomes" id="UP001208649">
    <property type="component" value="Unassembled WGS sequence"/>
</dbReference>
<dbReference type="EMBL" id="JAOTEM010000004">
    <property type="protein sequence ID" value="MCU7618474.1"/>
    <property type="molecule type" value="Genomic_DNA"/>
</dbReference>
<gene>
    <name evidence="1" type="ORF">NZ698_14835</name>
</gene>
<proteinExistence type="predicted"/>
<evidence type="ECO:0000313" key="2">
    <source>
        <dbReference type="Proteomes" id="UP001208649"/>
    </source>
</evidence>
<reference evidence="2" key="1">
    <citation type="submission" date="2023-07" db="EMBL/GenBank/DDBJ databases">
        <title>Chryseobacterium sp. strain PBS4-4 Genome sequencing and assembly.</title>
        <authorList>
            <person name="Jung Y."/>
        </authorList>
    </citation>
    <scope>NUCLEOTIDE SEQUENCE [LARGE SCALE GENOMIC DNA]</scope>
    <source>
        <strain evidence="2">PBS4-4</strain>
    </source>
</reference>
<name>A0ABT2W8F3_9FLAO</name>
<protein>
    <recommendedName>
        <fullName evidence="3">ATPase AAA-type core domain-containing protein</fullName>
    </recommendedName>
</protein>
<organism evidence="1 2">
    <name type="scientific">Chryseobacterium edaphi</name>
    <dbReference type="NCBI Taxonomy" id="2976532"/>
    <lineage>
        <taxon>Bacteria</taxon>
        <taxon>Pseudomonadati</taxon>
        <taxon>Bacteroidota</taxon>
        <taxon>Flavobacteriia</taxon>
        <taxon>Flavobacteriales</taxon>
        <taxon>Weeksellaceae</taxon>
        <taxon>Chryseobacterium group</taxon>
        <taxon>Chryseobacterium</taxon>
    </lineage>
</organism>
<sequence length="825" mass="96717">MSLKIVGVQPLLGCADGIKKKLSADTYYPLDNNFSFNPKTEEISKEKIQKIPDDFFFTDKKKSSLKNINVQAIVGKNGKGKSSIVELIIRILNNFFKEYKIGKVTDNLFFAKGVYANLFVEINGKIGKIFVDSRKIYHVGGIDNIIVKFSLEKKVIFDSTKQAEIKRYRKEIINIDDLFFTMYINYSLYGLDDEDYHSESEYYKTADGDKVSWLTQLFHKNDGYQTPIVLHPFREAGQIYIRNEKYLVSQRLISTILDRYKNDFYLTDDLLIDKIKLTFKEKDALADYLDRIITSDALEINNYKEVEEILRSHLTKDSNYTAKIVNDYYDFLVQNKILLDRFKETINNKKTRNFILKNESTYSDLTFINLANFARLLNISVSNESDYVLIYQELMQRIEDAELKARINYIITETADFNFYIYNIFQILTIYFNFWKQHFKLQENNIIFTYKKYHLEKHLFYYCMIKSYKSIAYPKYDVFNRSGTILSFAAKLGLDEKITTNPHTEFLNKIVETDNSHISLKLRQSQKILKLCLSNQNDKLVKLYKKFTEKTDFVNINNLNTAINNVIANLNNESRLFYLPPKIFETNIFLKSAATQVSNIDISTLSSGEYQKNSIISSLIYHLKNIDSVEYEEGKKMESISSISIAPTYKFRNINVILDEIELYFHPEYQRVFIADLLKQLSKIRFRNIEGINFLFVTHSPFILSDIPQQNILFLNDDAKPEFFSDTYNTFGGNIHDLLAHNFFLKNGAVGEFALDKIDEIIKLLNNKKLKERSEEERDHLLKNINLIGESFLRNKLLDMFYAKLNKQKRIDELEAELLKLKQND</sequence>
<dbReference type="InterPro" id="IPR027417">
    <property type="entry name" value="P-loop_NTPase"/>
</dbReference>
<keyword evidence="2" id="KW-1185">Reference proteome</keyword>
<comment type="caution">
    <text evidence="1">The sequence shown here is derived from an EMBL/GenBank/DDBJ whole genome shotgun (WGS) entry which is preliminary data.</text>
</comment>
<evidence type="ECO:0000313" key="1">
    <source>
        <dbReference type="EMBL" id="MCU7618474.1"/>
    </source>
</evidence>
<accession>A0ABT2W8F3</accession>
<dbReference type="RefSeq" id="WP_263003987.1">
    <property type="nucleotide sequence ID" value="NZ_JAOTEM010000004.1"/>
</dbReference>
<dbReference type="SUPFAM" id="SSF52540">
    <property type="entry name" value="P-loop containing nucleoside triphosphate hydrolases"/>
    <property type="match status" value="1"/>
</dbReference>
<evidence type="ECO:0008006" key="3">
    <source>
        <dbReference type="Google" id="ProtNLM"/>
    </source>
</evidence>